<name>A0A2P2GGI6_STREW</name>
<dbReference type="Pfam" id="PF07726">
    <property type="entry name" value="AAA_3"/>
    <property type="match status" value="1"/>
</dbReference>
<dbReference type="GO" id="GO:0005524">
    <property type="term" value="F:ATP binding"/>
    <property type="evidence" value="ECO:0007669"/>
    <property type="project" value="UniProtKB-KW"/>
</dbReference>
<dbReference type="PANTHER" id="PTHR42759">
    <property type="entry name" value="MOXR FAMILY PROTEIN"/>
    <property type="match status" value="1"/>
</dbReference>
<evidence type="ECO:0000256" key="3">
    <source>
        <dbReference type="ARBA" id="ARBA00061607"/>
    </source>
</evidence>
<dbReference type="Proteomes" id="UP000265325">
    <property type="component" value="Unassembled WGS sequence"/>
</dbReference>
<dbReference type="InterPro" id="IPR011703">
    <property type="entry name" value="ATPase_AAA-3"/>
</dbReference>
<dbReference type="InterPro" id="IPR041628">
    <property type="entry name" value="ChlI/MoxR_AAA_lid"/>
</dbReference>
<evidence type="ECO:0000259" key="4">
    <source>
        <dbReference type="Pfam" id="PF07726"/>
    </source>
</evidence>
<keyword evidence="1" id="KW-0547">Nucleotide-binding</keyword>
<comment type="similarity">
    <text evidence="3">Belongs to the MoxR family.</text>
</comment>
<dbReference type="FunFam" id="3.40.50.300:FF:000640">
    <property type="entry name" value="MoxR family ATPase"/>
    <property type="match status" value="1"/>
</dbReference>
<dbReference type="PIRSF" id="PIRSF002849">
    <property type="entry name" value="AAA_ATPase_chaperone_MoxR_prd"/>
    <property type="match status" value="1"/>
</dbReference>
<keyword evidence="7" id="KW-1185">Reference proteome</keyword>
<dbReference type="Pfam" id="PF17863">
    <property type="entry name" value="AAA_lid_2"/>
    <property type="match status" value="1"/>
</dbReference>
<evidence type="ECO:0000256" key="2">
    <source>
        <dbReference type="ARBA" id="ARBA00022840"/>
    </source>
</evidence>
<proteinExistence type="inferred from homology"/>
<dbReference type="Gene3D" id="1.10.8.80">
    <property type="entry name" value="Magnesium chelatase subunit I, C-Terminal domain"/>
    <property type="match status" value="1"/>
</dbReference>
<dbReference type="InterPro" id="IPR027417">
    <property type="entry name" value="P-loop_NTPase"/>
</dbReference>
<dbReference type="RefSeq" id="WP_046910773.1">
    <property type="nucleotide sequence ID" value="NZ_BAAAXG010000026.1"/>
</dbReference>
<evidence type="ECO:0000256" key="1">
    <source>
        <dbReference type="ARBA" id="ARBA00022741"/>
    </source>
</evidence>
<dbReference type="Gene3D" id="3.40.50.300">
    <property type="entry name" value="P-loop containing nucleotide triphosphate hydrolases"/>
    <property type="match status" value="1"/>
</dbReference>
<keyword evidence="2" id="KW-0067">ATP-binding</keyword>
<dbReference type="PANTHER" id="PTHR42759:SF1">
    <property type="entry name" value="MAGNESIUM-CHELATASE SUBUNIT CHLD"/>
    <property type="match status" value="1"/>
</dbReference>
<dbReference type="AlphaFoldDB" id="A0A2P2GGI6"/>
<dbReference type="OrthoDB" id="9808397at2"/>
<comment type="caution">
    <text evidence="6">The sequence shown here is derived from an EMBL/GenBank/DDBJ whole genome shotgun (WGS) entry which is preliminary data.</text>
</comment>
<dbReference type="SUPFAM" id="SSF52540">
    <property type="entry name" value="P-loop containing nucleoside triphosphate hydrolases"/>
    <property type="match status" value="1"/>
</dbReference>
<dbReference type="EMBL" id="LAQS01000053">
    <property type="protein sequence ID" value="KKZ70623.1"/>
    <property type="molecule type" value="Genomic_DNA"/>
</dbReference>
<feature type="domain" description="ATPase AAA-3" evidence="4">
    <location>
        <begin position="49"/>
        <end position="179"/>
    </location>
</feature>
<evidence type="ECO:0000313" key="7">
    <source>
        <dbReference type="Proteomes" id="UP000265325"/>
    </source>
</evidence>
<evidence type="ECO:0000259" key="5">
    <source>
        <dbReference type="Pfam" id="PF17863"/>
    </source>
</evidence>
<organism evidence="6 7">
    <name type="scientific">Streptomyces showdoensis</name>
    <dbReference type="NCBI Taxonomy" id="68268"/>
    <lineage>
        <taxon>Bacteria</taxon>
        <taxon>Bacillati</taxon>
        <taxon>Actinomycetota</taxon>
        <taxon>Actinomycetes</taxon>
        <taxon>Kitasatosporales</taxon>
        <taxon>Streptomycetaceae</taxon>
        <taxon>Streptomyces</taxon>
    </lineage>
</organism>
<protein>
    <submittedName>
        <fullName evidence="6">ATPase AAA</fullName>
    </submittedName>
</protein>
<dbReference type="GO" id="GO:0016887">
    <property type="term" value="F:ATP hydrolysis activity"/>
    <property type="evidence" value="ECO:0007669"/>
    <property type="project" value="InterPro"/>
</dbReference>
<accession>A0A2P2GGI6</accession>
<reference evidence="6 7" key="1">
    <citation type="submission" date="2015-05" db="EMBL/GenBank/DDBJ databases">
        <title>Draft Genome assembly of Streptomyces showdoensis.</title>
        <authorList>
            <person name="Thapa K.K."/>
            <person name="Metsa-Ketela M."/>
        </authorList>
    </citation>
    <scope>NUCLEOTIDE SEQUENCE [LARGE SCALE GENOMIC DNA]</scope>
    <source>
        <strain evidence="6 7">ATCC 15227</strain>
    </source>
</reference>
<dbReference type="InterPro" id="IPR050764">
    <property type="entry name" value="CbbQ/NirQ/NorQ/GpvN"/>
</dbReference>
<evidence type="ECO:0000313" key="6">
    <source>
        <dbReference type="EMBL" id="KKZ70623.1"/>
    </source>
</evidence>
<feature type="domain" description="ChlI/MoxR AAA lid" evidence="5">
    <location>
        <begin position="246"/>
        <end position="318"/>
    </location>
</feature>
<sequence length="327" mass="35087">MSAPTPETVTTSDTARASLEALRTEIGKAVVGQDPAVTGLVVALLCRGHVLLEGVPGVAKTLLVRALASALELDTKRVQFTPDLMPADITGSLVYDSRTSEFSFQPGPVFTNLLLADEINRTPPKTQSSLLEAMEERQVTVDGEPRPLPEPFLVAATQNPVEYEGTYPLPEAQLDRFLLKLTVPLPSREDEISVLTRHAEGFDPRDLKAAGVRPVAGPAELEAAREAVAKVAVSPEIAGYVVDICRATRDSPSLTLGVSPRGATALLSTARAWAWLTGRDYVTPDDVKALALPTLRHRVQLRPEAEMEGVTSDSVINSILAHVPVPR</sequence>
<gene>
    <name evidence="6" type="ORF">VO63_27750</name>
</gene>